<protein>
    <submittedName>
        <fullName evidence="2">Uncharacterized protein</fullName>
    </submittedName>
</protein>
<sequence length="347" mass="38925">MAEQNQPDQQEVAPCLLSDYDDEIEAERESFQAFMTKQAEEHWVSVIDSMDIEGSVNTIVAVIEREVSKHTRRLEKISSAMAIETGRYQSHQLLGMIPSRENLLARLTDLALSRLLPAEASAEQPLTIDNAPSSTLGCPSENQVPGRESENYWQRNESPAKKRSDGPVKIQPPSPSKRRRVTQSVDESSSVIECSSPRGEITQSCNPSSSMIERSFQRGKQPDLAPGKPPQSFSSQPSFSAQHVAEKYGIQEKAHATRRSSRKKKSAQPLNPGHKLYSSLHAVNFYDIQGREWIFHFQGSGSWYILRCGFPETLEQGPGIGLTQEISAWVNSSNDIIRFRNMNRPRE</sequence>
<evidence type="ECO:0000313" key="3">
    <source>
        <dbReference type="Proteomes" id="UP001172159"/>
    </source>
</evidence>
<feature type="compositionally biased region" description="Polar residues" evidence="1">
    <location>
        <begin position="201"/>
        <end position="212"/>
    </location>
</feature>
<dbReference type="EMBL" id="JAUKTV010000022">
    <property type="protein sequence ID" value="KAK0704109.1"/>
    <property type="molecule type" value="Genomic_DNA"/>
</dbReference>
<feature type="region of interest" description="Disordered" evidence="1">
    <location>
        <begin position="126"/>
        <end position="273"/>
    </location>
</feature>
<feature type="compositionally biased region" description="Basic and acidic residues" evidence="1">
    <location>
        <begin position="244"/>
        <end position="255"/>
    </location>
</feature>
<reference evidence="2" key="1">
    <citation type="submission" date="2023-06" db="EMBL/GenBank/DDBJ databases">
        <title>Genome-scale phylogeny and comparative genomics of the fungal order Sordariales.</title>
        <authorList>
            <consortium name="Lawrence Berkeley National Laboratory"/>
            <person name="Hensen N."/>
            <person name="Bonometti L."/>
            <person name="Westerberg I."/>
            <person name="Brannstrom I.O."/>
            <person name="Guillou S."/>
            <person name="Cros-Aarteil S."/>
            <person name="Calhoun S."/>
            <person name="Haridas S."/>
            <person name="Kuo A."/>
            <person name="Mondo S."/>
            <person name="Pangilinan J."/>
            <person name="Riley R."/>
            <person name="Labutti K."/>
            <person name="Andreopoulos B."/>
            <person name="Lipzen A."/>
            <person name="Chen C."/>
            <person name="Yanf M."/>
            <person name="Daum C."/>
            <person name="Ng V."/>
            <person name="Clum A."/>
            <person name="Steindorff A."/>
            <person name="Ohm R."/>
            <person name="Martin F."/>
            <person name="Silar P."/>
            <person name="Natvig D."/>
            <person name="Lalanne C."/>
            <person name="Gautier V."/>
            <person name="Ament-Velasquez S.L."/>
            <person name="Kruys A."/>
            <person name="Hutchinson M.I."/>
            <person name="Powell A.J."/>
            <person name="Barry K."/>
            <person name="Miller A.N."/>
            <person name="Grigoriev I.V."/>
            <person name="Debuchy R."/>
            <person name="Gladieux P."/>
            <person name="Thoren M.H."/>
            <person name="Johannesson H."/>
        </authorList>
    </citation>
    <scope>NUCLEOTIDE SEQUENCE</scope>
    <source>
        <strain evidence="2">CBS 540.89</strain>
    </source>
</reference>
<organism evidence="2 3">
    <name type="scientific">Apiosordaria backusii</name>
    <dbReference type="NCBI Taxonomy" id="314023"/>
    <lineage>
        <taxon>Eukaryota</taxon>
        <taxon>Fungi</taxon>
        <taxon>Dikarya</taxon>
        <taxon>Ascomycota</taxon>
        <taxon>Pezizomycotina</taxon>
        <taxon>Sordariomycetes</taxon>
        <taxon>Sordariomycetidae</taxon>
        <taxon>Sordariales</taxon>
        <taxon>Lasiosphaeriaceae</taxon>
        <taxon>Apiosordaria</taxon>
    </lineage>
</organism>
<gene>
    <name evidence="2" type="ORF">B0T21DRAFT_387869</name>
</gene>
<feature type="compositionally biased region" description="Polar residues" evidence="1">
    <location>
        <begin position="130"/>
        <end position="143"/>
    </location>
</feature>
<evidence type="ECO:0000313" key="2">
    <source>
        <dbReference type="EMBL" id="KAK0704109.1"/>
    </source>
</evidence>
<keyword evidence="3" id="KW-1185">Reference proteome</keyword>
<feature type="compositionally biased region" description="Polar residues" evidence="1">
    <location>
        <begin position="182"/>
        <end position="193"/>
    </location>
</feature>
<dbReference type="AlphaFoldDB" id="A0AA39ZV52"/>
<proteinExistence type="predicted"/>
<evidence type="ECO:0000256" key="1">
    <source>
        <dbReference type="SAM" id="MobiDB-lite"/>
    </source>
</evidence>
<name>A0AA39ZV52_9PEZI</name>
<comment type="caution">
    <text evidence="2">The sequence shown here is derived from an EMBL/GenBank/DDBJ whole genome shotgun (WGS) entry which is preliminary data.</text>
</comment>
<feature type="compositionally biased region" description="Low complexity" evidence="1">
    <location>
        <begin position="230"/>
        <end position="240"/>
    </location>
</feature>
<accession>A0AA39ZV52</accession>
<feature type="compositionally biased region" description="Basic residues" evidence="1">
    <location>
        <begin position="256"/>
        <end position="266"/>
    </location>
</feature>
<dbReference type="Proteomes" id="UP001172159">
    <property type="component" value="Unassembled WGS sequence"/>
</dbReference>